<feature type="transmembrane region" description="Helical" evidence="1">
    <location>
        <begin position="97"/>
        <end position="117"/>
    </location>
</feature>
<dbReference type="Pfam" id="PF03729">
    <property type="entry name" value="DUF308"/>
    <property type="match status" value="1"/>
</dbReference>
<dbReference type="InterPro" id="IPR052712">
    <property type="entry name" value="Acid_resist_chaperone_HdeD"/>
</dbReference>
<feature type="transmembrane region" description="Helical" evidence="1">
    <location>
        <begin position="34"/>
        <end position="58"/>
    </location>
</feature>
<evidence type="ECO:0000313" key="2">
    <source>
        <dbReference type="EMBL" id="KAB1642462.1"/>
    </source>
</evidence>
<dbReference type="PANTHER" id="PTHR34989">
    <property type="entry name" value="PROTEIN HDED"/>
    <property type="match status" value="1"/>
</dbReference>
<dbReference type="GeneID" id="98657130"/>
<feature type="transmembrane region" description="Helical" evidence="1">
    <location>
        <begin position="9"/>
        <end position="28"/>
    </location>
</feature>
<organism evidence="2 3">
    <name type="scientific">Ellagibacter isourolithinifaciens</name>
    <dbReference type="NCBI Taxonomy" id="2137581"/>
    <lineage>
        <taxon>Bacteria</taxon>
        <taxon>Bacillati</taxon>
        <taxon>Actinomycetota</taxon>
        <taxon>Coriobacteriia</taxon>
        <taxon>Eggerthellales</taxon>
        <taxon>Eggerthellaceae</taxon>
        <taxon>Ellagibacter</taxon>
    </lineage>
</organism>
<dbReference type="AlphaFoldDB" id="A0A6N6NNU4"/>
<evidence type="ECO:0000313" key="3">
    <source>
        <dbReference type="Proteomes" id="UP000468668"/>
    </source>
</evidence>
<dbReference type="EMBL" id="WAJR01000002">
    <property type="protein sequence ID" value="KAB1642462.1"/>
    <property type="molecule type" value="Genomic_DNA"/>
</dbReference>
<dbReference type="PANTHER" id="PTHR34989:SF1">
    <property type="entry name" value="PROTEIN HDED"/>
    <property type="match status" value="1"/>
</dbReference>
<gene>
    <name evidence="2" type="ORF">F8C90_01775</name>
</gene>
<evidence type="ECO:0008006" key="4">
    <source>
        <dbReference type="Google" id="ProtNLM"/>
    </source>
</evidence>
<protein>
    <recommendedName>
        <fullName evidence="4">DUF308 domain-containing protein</fullName>
    </recommendedName>
</protein>
<comment type="caution">
    <text evidence="2">The sequence shown here is derived from an EMBL/GenBank/DDBJ whole genome shotgun (WGS) entry which is preliminary data.</text>
</comment>
<name>A0A6N6NNU4_9ACTN</name>
<dbReference type="Proteomes" id="UP000468668">
    <property type="component" value="Unassembled WGS sequence"/>
</dbReference>
<keyword evidence="3" id="KW-1185">Reference proteome</keyword>
<dbReference type="GO" id="GO:0005886">
    <property type="term" value="C:plasma membrane"/>
    <property type="evidence" value="ECO:0007669"/>
    <property type="project" value="TreeGrafter"/>
</dbReference>
<feature type="transmembrane region" description="Helical" evidence="1">
    <location>
        <begin position="70"/>
        <end position="91"/>
    </location>
</feature>
<proteinExistence type="predicted"/>
<reference evidence="2 3" key="1">
    <citation type="submission" date="2019-09" db="EMBL/GenBank/DDBJ databases">
        <title>Whole genome shotgun sequencing (WGS) of Ellagibacter isourolithinifaciens DSM 104140(T) and Adlercreutzia muris DSM 29508(T).</title>
        <authorList>
            <person name="Stoll D.A."/>
            <person name="Danylec N."/>
            <person name="Huch M."/>
        </authorList>
    </citation>
    <scope>NUCLEOTIDE SEQUENCE [LARGE SCALE GENOMIC DNA]</scope>
    <source>
        <strain evidence="2 3">DSM 104140</strain>
    </source>
</reference>
<dbReference type="OrthoDB" id="3197301at2"/>
<accession>A0A6N6NNU4</accession>
<keyword evidence="1" id="KW-0812">Transmembrane</keyword>
<sequence length="176" mass="19106">MAESKRHDWGLIVAGALLVLLAIFITAFPGLTLATITAILGAGFLVSGILDLVGYVRLKGNLFTSPSPWMIVYAVLDIIIGIMLLLHPIVFAGVVSWLVGIFVVAFGVIEVIGAVQLHKFSMPMWGWMVFSGIVDILCGVVFFIYPAMLAVFLAVFVIMRGVSLIMYGWRADSVLM</sequence>
<evidence type="ECO:0000256" key="1">
    <source>
        <dbReference type="SAM" id="Phobius"/>
    </source>
</evidence>
<dbReference type="RefSeq" id="WP_158048729.1">
    <property type="nucleotide sequence ID" value="NZ_JAXJNV010000009.1"/>
</dbReference>
<keyword evidence="1" id="KW-1133">Transmembrane helix</keyword>
<dbReference type="InterPro" id="IPR005325">
    <property type="entry name" value="DUF308_memb"/>
</dbReference>
<keyword evidence="1" id="KW-0472">Membrane</keyword>